<accession>A0ABW9Z389</accession>
<keyword evidence="2" id="KW-1185">Reference proteome</keyword>
<reference evidence="1 2" key="1">
    <citation type="submission" date="2020-01" db="EMBL/GenBank/DDBJ databases">
        <title>Microvirga sp. nov., an arsenate reduction bacterium isolated from Tibet hotspring sediments.</title>
        <authorList>
            <person name="Yuan C.-G."/>
        </authorList>
    </citation>
    <scope>NUCLEOTIDE SEQUENCE [LARGE SCALE GENOMIC DNA]</scope>
    <source>
        <strain evidence="1 2">SYSU G3D203</strain>
    </source>
</reference>
<evidence type="ECO:0000313" key="1">
    <source>
        <dbReference type="EMBL" id="NBJ27151.1"/>
    </source>
</evidence>
<comment type="caution">
    <text evidence="1">The sequence shown here is derived from an EMBL/GenBank/DDBJ whole genome shotgun (WGS) entry which is preliminary data.</text>
</comment>
<protein>
    <submittedName>
        <fullName evidence="1">Uncharacterized protein</fullName>
    </submittedName>
</protein>
<evidence type="ECO:0000313" key="2">
    <source>
        <dbReference type="Proteomes" id="UP000818323"/>
    </source>
</evidence>
<organism evidence="1 2">
    <name type="scientific">Microvirga arsenatis</name>
    <dbReference type="NCBI Taxonomy" id="2692265"/>
    <lineage>
        <taxon>Bacteria</taxon>
        <taxon>Pseudomonadati</taxon>
        <taxon>Pseudomonadota</taxon>
        <taxon>Alphaproteobacteria</taxon>
        <taxon>Hyphomicrobiales</taxon>
        <taxon>Methylobacteriaceae</taxon>
        <taxon>Microvirga</taxon>
    </lineage>
</organism>
<name>A0ABW9Z389_9HYPH</name>
<dbReference type="RefSeq" id="WP_161726566.1">
    <property type="nucleotide sequence ID" value="NZ_JAAAXI010000038.1"/>
</dbReference>
<gene>
    <name evidence="1" type="ORF">GR303_22775</name>
</gene>
<dbReference type="EMBL" id="JAAAXJ010000029">
    <property type="protein sequence ID" value="NBJ27151.1"/>
    <property type="molecule type" value="Genomic_DNA"/>
</dbReference>
<proteinExistence type="predicted"/>
<dbReference type="Proteomes" id="UP000818323">
    <property type="component" value="Unassembled WGS sequence"/>
</dbReference>
<sequence>MKAALEWYSSMPYAGRTENRRARKMGSMRIRAVLRIALFVILTGTLTDIAHAENCEKTIWTASFTLRAHGSCGFQNYSKSYFERQRQCVSKERDEARVNFLINDAERVFDDLGRGLGMKPACDLVLNGFPEILKPKKP</sequence>